<dbReference type="eggNOG" id="ENOG502QQNW">
    <property type="taxonomic scope" value="Eukaryota"/>
</dbReference>
<reference evidence="1" key="1">
    <citation type="submission" date="2013-12" db="EMBL/GenBank/DDBJ databases">
        <title>The Genome Sequence of Aphanomyces invadans NJM9701.</title>
        <authorList>
            <consortium name="The Broad Institute Genomics Platform"/>
            <person name="Russ C."/>
            <person name="Tyler B."/>
            <person name="van West P."/>
            <person name="Dieguez-Uribeondo J."/>
            <person name="Young S.K."/>
            <person name="Zeng Q."/>
            <person name="Gargeya S."/>
            <person name="Fitzgerald M."/>
            <person name="Abouelleil A."/>
            <person name="Alvarado L."/>
            <person name="Chapman S.B."/>
            <person name="Gainer-Dewar J."/>
            <person name="Goldberg J."/>
            <person name="Griggs A."/>
            <person name="Gujja S."/>
            <person name="Hansen M."/>
            <person name="Howarth C."/>
            <person name="Imamovic A."/>
            <person name="Ireland A."/>
            <person name="Larimer J."/>
            <person name="McCowan C."/>
            <person name="Murphy C."/>
            <person name="Pearson M."/>
            <person name="Poon T.W."/>
            <person name="Priest M."/>
            <person name="Roberts A."/>
            <person name="Saif S."/>
            <person name="Shea T."/>
            <person name="Sykes S."/>
            <person name="Wortman J."/>
            <person name="Nusbaum C."/>
            <person name="Birren B."/>
        </authorList>
    </citation>
    <scope>NUCLEOTIDE SEQUENCE [LARGE SCALE GENOMIC DNA]</scope>
    <source>
        <strain evidence="1">NJM9701</strain>
    </source>
</reference>
<evidence type="ECO:0008006" key="2">
    <source>
        <dbReference type="Google" id="ProtNLM"/>
    </source>
</evidence>
<gene>
    <name evidence="1" type="ORF">H310_06925</name>
</gene>
<dbReference type="GeneID" id="20083975"/>
<dbReference type="Gene3D" id="3.30.420.10">
    <property type="entry name" value="Ribonuclease H-like superfamily/Ribonuclease H"/>
    <property type="match status" value="1"/>
</dbReference>
<dbReference type="OrthoDB" id="77932at2759"/>
<dbReference type="VEuPathDB" id="FungiDB:H310_06925"/>
<accession>A0A024U573</accession>
<protein>
    <recommendedName>
        <fullName evidence="2">DDE-1 domain-containing protein</fullName>
    </recommendedName>
</protein>
<dbReference type="InterPro" id="IPR036397">
    <property type="entry name" value="RNaseH_sf"/>
</dbReference>
<dbReference type="PANTHER" id="PTHR47169">
    <property type="entry name" value="OS01G0541250 PROTEIN"/>
    <property type="match status" value="1"/>
</dbReference>
<evidence type="ECO:0000313" key="1">
    <source>
        <dbReference type="EMBL" id="ETW01375.1"/>
    </source>
</evidence>
<dbReference type="GO" id="GO:0003676">
    <property type="term" value="F:nucleic acid binding"/>
    <property type="evidence" value="ECO:0007669"/>
    <property type="project" value="InterPro"/>
</dbReference>
<dbReference type="EMBL" id="KI913963">
    <property type="protein sequence ID" value="ETW01375.1"/>
    <property type="molecule type" value="Genomic_DNA"/>
</dbReference>
<sequence>MRAKDLTNTDRNAILLLELYSSTVKPQLTDANKAVRLQWAIEHVRSAAPGTYTFDPLYDSVHVDEKWFFATRVKQTYYLAPGEKPPHRTCKSKRFIKKVMFLSAVARPRWNDESGEWFDGKIGTWHFTELVPAERSSRNRPAGTLVTTPVAVTRPVYKDMLVKHVIPAIKTKWPKGASRRVFLQQDFAKPHVAPTDDDIIEACSSGGWAMELKFQPPNSPDLNVLDLGFFRSIQTIQEENFSRSVDDIIAATDNAWRRVDMMTLNSNFLTLQCCMLEIIRFAGCNSYKIPHMRKNVLSASGRLPESVMADGDVIDYGFSLLCATVMEEKFLQLAAEVSESLDMADFSSEMEKLSVDGDLDEEGDNALDELDAELIRRLENVL</sequence>
<organism evidence="1">
    <name type="scientific">Aphanomyces invadans</name>
    <dbReference type="NCBI Taxonomy" id="157072"/>
    <lineage>
        <taxon>Eukaryota</taxon>
        <taxon>Sar</taxon>
        <taxon>Stramenopiles</taxon>
        <taxon>Oomycota</taxon>
        <taxon>Saprolegniomycetes</taxon>
        <taxon>Saprolegniales</taxon>
        <taxon>Verrucalvaceae</taxon>
        <taxon>Aphanomyces</taxon>
    </lineage>
</organism>
<name>A0A024U573_9STRA</name>
<dbReference type="AlphaFoldDB" id="A0A024U573"/>
<dbReference type="RefSeq" id="XP_008870373.1">
    <property type="nucleotide sequence ID" value="XM_008872151.1"/>
</dbReference>
<dbReference type="PANTHER" id="PTHR47169:SF2">
    <property type="entry name" value="OS01G0541250 PROTEIN"/>
    <property type="match status" value="1"/>
</dbReference>
<dbReference type="STRING" id="157072.A0A024U573"/>
<proteinExistence type="predicted"/>